<feature type="compositionally biased region" description="Low complexity" evidence="1">
    <location>
        <begin position="547"/>
        <end position="557"/>
    </location>
</feature>
<evidence type="ECO:0000256" key="2">
    <source>
        <dbReference type="SAM" id="Phobius"/>
    </source>
</evidence>
<keyword evidence="2" id="KW-0812">Transmembrane</keyword>
<feature type="region of interest" description="Disordered" evidence="1">
    <location>
        <begin position="537"/>
        <end position="570"/>
    </location>
</feature>
<sequence length="604" mass="65784">MSTVVWSVTKAALLGTFLGIIGLIPVAAAAYAGWLYCPKLLLAVELAAEACFALYYFFIIAKQLDAMPEQHDPPADYNPQQLVASFLRHMARVDDIQGYLSQWFLDAPYDLIRHDNVKELVAFAIFFKTPEQVAQQGLMPQLDALLEQLSAMHNLQLPPGYNPNLKFMSHLWGATPHMYRPLFFYVVMEVIELLCWAILACCGFKRHSVLGCAYYTYGLPDPQQQQQQADKEHQQCKPVPTVSDSVQVVLALASHCLGSIISFPLILPLPYCSPSCHPSFYCTALQTIPTVDDSVDVVLAALARHGLSSAAVLGHSYGSLVAARLVRLAPEVVHTLAVVDPVCFAMHMPNLVKYFLYSPHASGNAVADAFIALLRSEIHCARNFTRNFFWATINLFDEHLPERTLVVLSGTDLLCPTAYVRDWLEGHTAATVLYHATASHGSDSDAATLDSGSESDSDSEDLSGFDAADWGSSSDGEEAQKRSKEGCAGVDAIADADGSKERSSREGDAGWCDVPGCTDAADAAVELELLRDAASSLPGEVKGSGGSLQQQQQQQQRGGRRQGLVRRARSCGADAVMREERQQLKSSYEAPLIGQWLHGTSVGS</sequence>
<evidence type="ECO:0000259" key="3">
    <source>
        <dbReference type="Pfam" id="PF00561"/>
    </source>
</evidence>
<feature type="compositionally biased region" description="Basic residues" evidence="1">
    <location>
        <begin position="558"/>
        <end position="569"/>
    </location>
</feature>
<dbReference type="PANTHER" id="PTHR37471">
    <property type="entry name" value="UNNAMED PRODUCT"/>
    <property type="match status" value="1"/>
</dbReference>
<feature type="compositionally biased region" description="Acidic residues" evidence="1">
    <location>
        <begin position="453"/>
        <end position="463"/>
    </location>
</feature>
<keyword evidence="2" id="KW-0472">Membrane</keyword>
<dbReference type="Pfam" id="PF00561">
    <property type="entry name" value="Abhydrolase_1"/>
    <property type="match status" value="1"/>
</dbReference>
<feature type="region of interest" description="Disordered" evidence="1">
    <location>
        <begin position="441"/>
        <end position="514"/>
    </location>
</feature>
<keyword evidence="5" id="KW-1185">Reference proteome</keyword>
<dbReference type="Gene3D" id="3.40.50.1820">
    <property type="entry name" value="alpha/beta hydrolase"/>
    <property type="match status" value="1"/>
</dbReference>
<feature type="compositionally biased region" description="Basic and acidic residues" evidence="1">
    <location>
        <begin position="497"/>
        <end position="508"/>
    </location>
</feature>
<proteinExistence type="predicted"/>
<name>A0ABY8UKS9_TETOB</name>
<gene>
    <name evidence="4" type="ORF">OEZ85_004243</name>
</gene>
<keyword evidence="2" id="KW-1133">Transmembrane helix</keyword>
<feature type="transmembrane region" description="Helical" evidence="2">
    <location>
        <begin position="12"/>
        <end position="34"/>
    </location>
</feature>
<dbReference type="PANTHER" id="PTHR37471:SF1">
    <property type="entry name" value="AB HYDROLASE-1 DOMAIN-CONTAINING PROTEIN"/>
    <property type="match status" value="1"/>
</dbReference>
<evidence type="ECO:0000313" key="4">
    <source>
        <dbReference type="EMBL" id="WIA21867.1"/>
    </source>
</evidence>
<dbReference type="InterPro" id="IPR000073">
    <property type="entry name" value="AB_hydrolase_1"/>
</dbReference>
<protein>
    <recommendedName>
        <fullName evidence="3">AB hydrolase-1 domain-containing protein</fullName>
    </recommendedName>
</protein>
<dbReference type="SUPFAM" id="SSF53474">
    <property type="entry name" value="alpha/beta-Hydrolases"/>
    <property type="match status" value="1"/>
</dbReference>
<accession>A0ABY8UKS9</accession>
<evidence type="ECO:0000256" key="1">
    <source>
        <dbReference type="SAM" id="MobiDB-lite"/>
    </source>
</evidence>
<reference evidence="4 5" key="1">
    <citation type="submission" date="2023-05" db="EMBL/GenBank/DDBJ databases">
        <title>A 100% complete, gapless, phased diploid assembly of the Scenedesmus obliquus UTEX 3031 genome.</title>
        <authorList>
            <person name="Biondi T.C."/>
            <person name="Hanschen E.R."/>
            <person name="Kwon T."/>
            <person name="Eng W."/>
            <person name="Kruse C.P.S."/>
            <person name="Koehler S.I."/>
            <person name="Kunde Y."/>
            <person name="Gleasner C.D."/>
            <person name="You Mak K.T."/>
            <person name="Polle J."/>
            <person name="Hovde B.T."/>
            <person name="Starkenburg S.R."/>
        </authorList>
    </citation>
    <scope>NUCLEOTIDE SEQUENCE [LARGE SCALE GENOMIC DNA]</scope>
    <source>
        <strain evidence="4 5">DOE0152z</strain>
    </source>
</reference>
<dbReference type="EMBL" id="CP126221">
    <property type="protein sequence ID" value="WIA21867.1"/>
    <property type="molecule type" value="Genomic_DNA"/>
</dbReference>
<evidence type="ECO:0000313" key="5">
    <source>
        <dbReference type="Proteomes" id="UP001244341"/>
    </source>
</evidence>
<dbReference type="Proteomes" id="UP001244341">
    <property type="component" value="Chromosome 14b"/>
</dbReference>
<organism evidence="4 5">
    <name type="scientific">Tetradesmus obliquus</name>
    <name type="common">Green alga</name>
    <name type="synonym">Acutodesmus obliquus</name>
    <dbReference type="NCBI Taxonomy" id="3088"/>
    <lineage>
        <taxon>Eukaryota</taxon>
        <taxon>Viridiplantae</taxon>
        <taxon>Chlorophyta</taxon>
        <taxon>core chlorophytes</taxon>
        <taxon>Chlorophyceae</taxon>
        <taxon>CS clade</taxon>
        <taxon>Sphaeropleales</taxon>
        <taxon>Scenedesmaceae</taxon>
        <taxon>Tetradesmus</taxon>
    </lineage>
</organism>
<dbReference type="InterPro" id="IPR029058">
    <property type="entry name" value="AB_hydrolase_fold"/>
</dbReference>
<feature type="transmembrane region" description="Helical" evidence="2">
    <location>
        <begin position="182"/>
        <end position="199"/>
    </location>
</feature>
<feature type="domain" description="AB hydrolase-1" evidence="3">
    <location>
        <begin position="291"/>
        <end position="348"/>
    </location>
</feature>
<feature type="transmembrane region" description="Helical" evidence="2">
    <location>
        <begin position="40"/>
        <end position="61"/>
    </location>
</feature>